<dbReference type="InterPro" id="IPR003317">
    <property type="entry name" value="Cyt-d_oxidase_su2"/>
</dbReference>
<keyword evidence="9" id="KW-1185">Reference proteome</keyword>
<feature type="transmembrane region" description="Helical" evidence="7">
    <location>
        <begin position="169"/>
        <end position="189"/>
    </location>
</feature>
<evidence type="ECO:0000256" key="2">
    <source>
        <dbReference type="ARBA" id="ARBA00007543"/>
    </source>
</evidence>
<keyword evidence="3" id="KW-1003">Cell membrane</keyword>
<organism evidence="8 9">
    <name type="scientific">Singulisphaera acidiphila (strain ATCC BAA-1392 / DSM 18658 / VKM B-2454 / MOB10)</name>
    <dbReference type="NCBI Taxonomy" id="886293"/>
    <lineage>
        <taxon>Bacteria</taxon>
        <taxon>Pseudomonadati</taxon>
        <taxon>Planctomycetota</taxon>
        <taxon>Planctomycetia</taxon>
        <taxon>Isosphaerales</taxon>
        <taxon>Isosphaeraceae</taxon>
        <taxon>Singulisphaera</taxon>
    </lineage>
</organism>
<evidence type="ECO:0000313" key="9">
    <source>
        <dbReference type="Proteomes" id="UP000010798"/>
    </source>
</evidence>
<dbReference type="KEGG" id="saci:Sinac_4611"/>
<dbReference type="STRING" id="886293.Sinac_4611"/>
<gene>
    <name evidence="8" type="ordered locus">Sinac_4611</name>
</gene>
<keyword evidence="5 7" id="KW-1133">Transmembrane helix</keyword>
<dbReference type="PANTHER" id="PTHR43141:SF4">
    <property type="entry name" value="CYTOCHROME BD2 SUBUNIT II"/>
    <property type="match status" value="1"/>
</dbReference>
<feature type="transmembrane region" description="Helical" evidence="7">
    <location>
        <begin position="12"/>
        <end position="39"/>
    </location>
</feature>
<dbReference type="RefSeq" id="WP_015247905.1">
    <property type="nucleotide sequence ID" value="NC_019892.1"/>
</dbReference>
<evidence type="ECO:0000313" key="8">
    <source>
        <dbReference type="EMBL" id="AGA28789.1"/>
    </source>
</evidence>
<comment type="subcellular location">
    <subcellularLocation>
        <location evidence="1">Cell membrane</location>
        <topology evidence="1">Multi-pass membrane protein</topology>
    </subcellularLocation>
</comment>
<evidence type="ECO:0000256" key="3">
    <source>
        <dbReference type="ARBA" id="ARBA00022475"/>
    </source>
</evidence>
<feature type="transmembrane region" description="Helical" evidence="7">
    <location>
        <begin position="91"/>
        <end position="110"/>
    </location>
</feature>
<feature type="transmembrane region" description="Helical" evidence="7">
    <location>
        <begin position="65"/>
        <end position="85"/>
    </location>
</feature>
<evidence type="ECO:0000256" key="4">
    <source>
        <dbReference type="ARBA" id="ARBA00022692"/>
    </source>
</evidence>
<dbReference type="GO" id="GO:0019646">
    <property type="term" value="P:aerobic electron transport chain"/>
    <property type="evidence" value="ECO:0007669"/>
    <property type="project" value="TreeGrafter"/>
</dbReference>
<dbReference type="Pfam" id="PF02322">
    <property type="entry name" value="Cyt_bd_oxida_II"/>
    <property type="match status" value="1"/>
</dbReference>
<dbReference type="EMBL" id="CP003364">
    <property type="protein sequence ID" value="AGA28789.1"/>
    <property type="molecule type" value="Genomic_DNA"/>
</dbReference>
<feature type="transmembrane region" description="Helical" evidence="7">
    <location>
        <begin position="268"/>
        <end position="287"/>
    </location>
</feature>
<protein>
    <submittedName>
        <fullName evidence="8">Cytochrome bd-type quinol oxidase, subunit 2</fullName>
    </submittedName>
</protein>
<dbReference type="GO" id="GO:0070069">
    <property type="term" value="C:cytochrome complex"/>
    <property type="evidence" value="ECO:0007669"/>
    <property type="project" value="TreeGrafter"/>
</dbReference>
<evidence type="ECO:0000256" key="5">
    <source>
        <dbReference type="ARBA" id="ARBA00022989"/>
    </source>
</evidence>
<sequence>MNAIAISPEIGIALTMLFALTLYALFGGADFGAGVWHLLARGPRAEAQHELIAHAIGPVWEANHVWLIIVIVLLFTGFPPAFAVIMTDLHVPISLMLVGIVLRGSAFTFAHYDTTERGRQRWGRTFPLPSVVTPVLLGTIIGAIANGRLAPHPEAGFPLFSSWLRPFPLTVGFFTLAIFSYLAAVYLTLETSDTALQDDFRRRALVSAVVVVALAYAVYLLARRDAPLVFRGLDGSPWGLPVRVATGACAILALAGLWFRWYHWARAAAMMQVALILWGCALAQNPYLVPPELTVHNSAAPPLILKWLLFALAAGSLILFPSIYYLFRVFKGHTFARPGNPVELPSTAGES</sequence>
<feature type="transmembrane region" description="Helical" evidence="7">
    <location>
        <begin position="242"/>
        <end position="261"/>
    </location>
</feature>
<dbReference type="eggNOG" id="COG1294">
    <property type="taxonomic scope" value="Bacteria"/>
</dbReference>
<dbReference type="AlphaFoldDB" id="L0DHE5"/>
<proteinExistence type="inferred from homology"/>
<name>L0DHE5_SINAD</name>
<reference evidence="8 9" key="1">
    <citation type="submission" date="2012-02" db="EMBL/GenBank/DDBJ databases">
        <title>Complete sequence of chromosome of Singulisphaera acidiphila DSM 18658.</title>
        <authorList>
            <consortium name="US DOE Joint Genome Institute (JGI-PGF)"/>
            <person name="Lucas S."/>
            <person name="Copeland A."/>
            <person name="Lapidus A."/>
            <person name="Glavina del Rio T."/>
            <person name="Dalin E."/>
            <person name="Tice H."/>
            <person name="Bruce D."/>
            <person name="Goodwin L."/>
            <person name="Pitluck S."/>
            <person name="Peters L."/>
            <person name="Ovchinnikova G."/>
            <person name="Chertkov O."/>
            <person name="Kyrpides N."/>
            <person name="Mavromatis K."/>
            <person name="Ivanova N."/>
            <person name="Brettin T."/>
            <person name="Detter J.C."/>
            <person name="Han C."/>
            <person name="Larimer F."/>
            <person name="Land M."/>
            <person name="Hauser L."/>
            <person name="Markowitz V."/>
            <person name="Cheng J.-F."/>
            <person name="Hugenholtz P."/>
            <person name="Woyke T."/>
            <person name="Wu D."/>
            <person name="Tindall B."/>
            <person name="Pomrenke H."/>
            <person name="Brambilla E."/>
            <person name="Klenk H.-P."/>
            <person name="Eisen J.A."/>
        </authorList>
    </citation>
    <scope>NUCLEOTIDE SEQUENCE [LARGE SCALE GENOMIC DNA]</scope>
    <source>
        <strain evidence="9">ATCC BAA-1392 / DSM 18658 / VKM B-2454 / MOB10</strain>
    </source>
</reference>
<feature type="transmembrane region" description="Helical" evidence="7">
    <location>
        <begin position="204"/>
        <end position="222"/>
    </location>
</feature>
<dbReference type="PANTHER" id="PTHR43141">
    <property type="entry name" value="CYTOCHROME BD2 SUBUNIT II"/>
    <property type="match status" value="1"/>
</dbReference>
<dbReference type="Proteomes" id="UP000010798">
    <property type="component" value="Chromosome"/>
</dbReference>
<dbReference type="GO" id="GO:0009055">
    <property type="term" value="F:electron transfer activity"/>
    <property type="evidence" value="ECO:0007669"/>
    <property type="project" value="TreeGrafter"/>
</dbReference>
<evidence type="ECO:0000256" key="7">
    <source>
        <dbReference type="SAM" id="Phobius"/>
    </source>
</evidence>
<feature type="transmembrane region" description="Helical" evidence="7">
    <location>
        <begin position="131"/>
        <end position="149"/>
    </location>
</feature>
<dbReference type="HOGENOM" id="CLU_049294_1_1_0"/>
<evidence type="ECO:0000256" key="1">
    <source>
        <dbReference type="ARBA" id="ARBA00004651"/>
    </source>
</evidence>
<dbReference type="GO" id="GO:0016682">
    <property type="term" value="F:oxidoreductase activity, acting on diphenols and related substances as donors, oxygen as acceptor"/>
    <property type="evidence" value="ECO:0007669"/>
    <property type="project" value="TreeGrafter"/>
</dbReference>
<comment type="similarity">
    <text evidence="2">Belongs to the cytochrome ubiquinol oxidase subunit 2 family.</text>
</comment>
<keyword evidence="6 7" id="KW-0472">Membrane</keyword>
<dbReference type="OrthoDB" id="9776710at2"/>
<accession>L0DHE5</accession>
<feature type="transmembrane region" description="Helical" evidence="7">
    <location>
        <begin position="307"/>
        <end position="327"/>
    </location>
</feature>
<keyword evidence="4 7" id="KW-0812">Transmembrane</keyword>
<dbReference type="GO" id="GO:0005886">
    <property type="term" value="C:plasma membrane"/>
    <property type="evidence" value="ECO:0007669"/>
    <property type="project" value="UniProtKB-SubCell"/>
</dbReference>
<evidence type="ECO:0000256" key="6">
    <source>
        <dbReference type="ARBA" id="ARBA00023136"/>
    </source>
</evidence>